<evidence type="ECO:0000313" key="18">
    <source>
        <dbReference type="EMBL" id="PNJ47473.1"/>
    </source>
</evidence>
<dbReference type="OMA" id="GKYMCES"/>
<accession>H2NE03</accession>
<feature type="signal peptide" evidence="16">
    <location>
        <begin position="1"/>
        <end position="23"/>
    </location>
</feature>
<keyword evidence="6 15" id="KW-1133">Transmembrane helix</keyword>
<evidence type="ECO:0000313" key="19">
    <source>
        <dbReference type="Ensembl" id="ENSPPYP00000003966.2"/>
    </source>
</evidence>
<keyword evidence="3 15" id="KW-0812">Transmembrane</keyword>
<evidence type="ECO:0000313" key="20">
    <source>
        <dbReference type="Proteomes" id="UP000001595"/>
    </source>
</evidence>
<feature type="compositionally biased region" description="Basic and acidic residues" evidence="14">
    <location>
        <begin position="397"/>
        <end position="416"/>
    </location>
</feature>
<dbReference type="InterPro" id="IPR010999">
    <property type="entry name" value="Retrovr_matrix"/>
</dbReference>
<keyword evidence="4 16" id="KW-0732">Signal</keyword>
<keyword evidence="10" id="KW-0393">Immunoglobulin domain</keyword>
<dbReference type="FunFam" id="1.10.150.180:FF:000002">
    <property type="entry name" value="Natural cytotoxicity triggering receptor 3 ligand 1"/>
    <property type="match status" value="1"/>
</dbReference>
<sequence>MAWRAAASTCAALLILRWALTTAGDLKVEMMAGGTQITPLNDNVTIFCNVFYSQPLNITSMGITWFRKSLTFDKEVKVFEFFGDHQEAFRPGAIVSPWRLKSGDASLQLPGIQLEEAGEYRCEVVVTPLKAQGTVQLRVVASPASRLFLDQVGVKENEGKYMCESSGFYPEAINIIWKKQTLKFPHPIEISEDVITGPTIKNMDGTFNVTSCLKLNSSQEDPGTVYQCVVWHESLHTPLRNNFTLTAARHSLSETEKTDIFSIHWWPISFIGVGLVLLIVLIPWKKMCNKSSSAYTPLKCIMKHWNSFDTQTLKKEHLVFFCTWAWPSYQLQDGEAWPPEGSVNINTIQQLDVFCRQEGKWSEVPYVQAFFALRDNPDLCQCCRIDPALLTVTSGKSIDDNSPKSEKQTPREHSDAVPDAPILPVSPIWESPPATTSTTPVLPSQPPTLLLPLQ</sequence>
<evidence type="ECO:0000256" key="6">
    <source>
        <dbReference type="ARBA" id="ARBA00022989"/>
    </source>
</evidence>
<dbReference type="EMBL" id="NDHI03003449">
    <property type="protein sequence ID" value="PNJ47472.1"/>
    <property type="molecule type" value="Genomic_DNA"/>
</dbReference>
<reference evidence="19" key="3">
    <citation type="submission" date="2025-05" db="UniProtKB">
        <authorList>
            <consortium name="Ensembl"/>
        </authorList>
    </citation>
    <scope>IDENTIFICATION</scope>
</reference>
<keyword evidence="2" id="KW-1003">Cell membrane</keyword>
<keyword evidence="7 15" id="KW-0472">Membrane</keyword>
<organism evidence="18">
    <name type="scientific">Pongo abelii</name>
    <name type="common">Sumatran orangutan</name>
    <name type="synonym">Pongo pygmaeus abelii</name>
    <dbReference type="NCBI Taxonomy" id="9601"/>
    <lineage>
        <taxon>Eukaryota</taxon>
        <taxon>Metazoa</taxon>
        <taxon>Chordata</taxon>
        <taxon>Craniata</taxon>
        <taxon>Vertebrata</taxon>
        <taxon>Euteleostomi</taxon>
        <taxon>Mammalia</taxon>
        <taxon>Eutheria</taxon>
        <taxon>Euarchontoglires</taxon>
        <taxon>Primates</taxon>
        <taxon>Haplorrhini</taxon>
        <taxon>Catarrhini</taxon>
        <taxon>Hominidae</taxon>
        <taxon>Pongo</taxon>
    </lineage>
</organism>
<dbReference type="EMBL" id="NDHI03003449">
    <property type="protein sequence ID" value="PNJ47473.1"/>
    <property type="molecule type" value="Genomic_DNA"/>
</dbReference>
<keyword evidence="8" id="KW-1015">Disulfide bond</keyword>
<keyword evidence="9" id="KW-0325">Glycoprotein</keyword>
<comment type="function">
    <text evidence="11">Triggers NCR3-dependent natural killer cell activation.</text>
</comment>
<accession>A0A6D2XP04</accession>
<keyword evidence="20" id="KW-1185">Reference proteome</keyword>
<proteinExistence type="predicted"/>
<comment type="subcellular location">
    <subcellularLocation>
        <location evidence="1">Cell membrane</location>
        <topology evidence="1">Single-pass type I membrane protein</topology>
    </subcellularLocation>
</comment>
<evidence type="ECO:0000256" key="4">
    <source>
        <dbReference type="ARBA" id="ARBA00022729"/>
    </source>
</evidence>
<dbReference type="InterPro" id="IPR013783">
    <property type="entry name" value="Ig-like_fold"/>
</dbReference>
<dbReference type="PROSITE" id="PS00290">
    <property type="entry name" value="IG_MHC"/>
    <property type="match status" value="1"/>
</dbReference>
<dbReference type="InterPro" id="IPR003597">
    <property type="entry name" value="Ig_C1-set"/>
</dbReference>
<evidence type="ECO:0000256" key="15">
    <source>
        <dbReference type="SAM" id="Phobius"/>
    </source>
</evidence>
<dbReference type="GO" id="GO:0005886">
    <property type="term" value="C:plasma membrane"/>
    <property type="evidence" value="ECO:0007669"/>
    <property type="project" value="UniProtKB-SubCell"/>
</dbReference>
<evidence type="ECO:0000259" key="17">
    <source>
        <dbReference type="PROSITE" id="PS50835"/>
    </source>
</evidence>
<dbReference type="InterPro" id="IPR007110">
    <property type="entry name" value="Ig-like_dom"/>
</dbReference>
<dbReference type="Gene3D" id="2.60.40.10">
    <property type="entry name" value="Immunoglobulins"/>
    <property type="match status" value="2"/>
</dbReference>
<evidence type="ECO:0000256" key="2">
    <source>
        <dbReference type="ARBA" id="ARBA00022475"/>
    </source>
</evidence>
<feature type="transmembrane region" description="Helical" evidence="15">
    <location>
        <begin position="263"/>
        <end position="284"/>
    </location>
</feature>
<dbReference type="CDD" id="cd20981">
    <property type="entry name" value="IgV_B7-H6"/>
    <property type="match status" value="1"/>
</dbReference>
<dbReference type="AlphaFoldDB" id="A0A6D2XP04"/>
<dbReference type="GO" id="GO:0051132">
    <property type="term" value="P:NK T cell activation"/>
    <property type="evidence" value="ECO:0007669"/>
    <property type="project" value="Ensembl"/>
</dbReference>
<dbReference type="PROSITE" id="PS50835">
    <property type="entry name" value="IG_LIKE"/>
    <property type="match status" value="2"/>
</dbReference>
<gene>
    <name evidence="19" type="primary">NCR3LG1</name>
    <name evidence="18" type="ORF">CR201_G0026156</name>
</gene>
<feature type="region of interest" description="Disordered" evidence="14">
    <location>
        <begin position="394"/>
        <end position="454"/>
    </location>
</feature>
<feature type="domain" description="Ig-like" evidence="17">
    <location>
        <begin position="41"/>
        <end position="124"/>
    </location>
</feature>
<dbReference type="InterPro" id="IPR036946">
    <property type="entry name" value="G_retro_matrix_sf"/>
</dbReference>
<evidence type="ECO:0000256" key="11">
    <source>
        <dbReference type="ARBA" id="ARBA00055099"/>
    </source>
</evidence>
<protein>
    <recommendedName>
        <fullName evidence="12">Natural cytotoxicity triggering receptor 3 ligand 1</fullName>
    </recommendedName>
    <alternativeName>
        <fullName evidence="13">B7 homolog 6</fullName>
    </alternativeName>
</protein>
<feature type="compositionally biased region" description="Low complexity" evidence="14">
    <location>
        <begin position="435"/>
        <end position="454"/>
    </location>
</feature>
<dbReference type="InterPro" id="IPR003599">
    <property type="entry name" value="Ig_sub"/>
</dbReference>
<dbReference type="InterPro" id="IPR050462">
    <property type="entry name" value="Retroviral_Gag-Pol_poly"/>
</dbReference>
<dbReference type="GO" id="GO:0048018">
    <property type="term" value="F:receptor ligand activity"/>
    <property type="evidence" value="ECO:0007669"/>
    <property type="project" value="Ensembl"/>
</dbReference>
<dbReference type="SUPFAM" id="SSF47836">
    <property type="entry name" value="Retroviral matrix proteins"/>
    <property type="match status" value="1"/>
</dbReference>
<keyword evidence="5" id="KW-0677">Repeat</keyword>
<reference evidence="19 20" key="1">
    <citation type="submission" date="2008-02" db="EMBL/GenBank/DDBJ databases">
        <title>A 6x draft sequence assembly of the Pongo pygmaeus abelii genome.</title>
        <authorList>
            <person name="Wilson R.K."/>
            <person name="Mardis E."/>
        </authorList>
    </citation>
    <scope>NUCLEOTIDE SEQUENCE [LARGE SCALE GENOMIC DNA]</scope>
</reference>
<dbReference type="Pfam" id="PF07654">
    <property type="entry name" value="C1-set"/>
    <property type="match status" value="1"/>
</dbReference>
<dbReference type="SUPFAM" id="SSF48726">
    <property type="entry name" value="Immunoglobulin"/>
    <property type="match status" value="2"/>
</dbReference>
<evidence type="ECO:0000256" key="8">
    <source>
        <dbReference type="ARBA" id="ARBA00023157"/>
    </source>
</evidence>
<evidence type="ECO:0000256" key="9">
    <source>
        <dbReference type="ARBA" id="ARBA00023180"/>
    </source>
</evidence>
<dbReference type="SMART" id="SM00409">
    <property type="entry name" value="IG"/>
    <property type="match status" value="1"/>
</dbReference>
<feature type="domain" description="Ig-like" evidence="17">
    <location>
        <begin position="143"/>
        <end position="246"/>
    </location>
</feature>
<dbReference type="GeneTree" id="ENSGT00940000163348"/>
<evidence type="ECO:0000256" key="13">
    <source>
        <dbReference type="ARBA" id="ARBA00081260"/>
    </source>
</evidence>
<evidence type="ECO:0000256" key="5">
    <source>
        <dbReference type="ARBA" id="ARBA00022737"/>
    </source>
</evidence>
<evidence type="ECO:0000256" key="10">
    <source>
        <dbReference type="ARBA" id="ARBA00023319"/>
    </source>
</evidence>
<dbReference type="Proteomes" id="UP000001595">
    <property type="component" value="Chromosome 11"/>
</dbReference>
<dbReference type="SMART" id="SM00407">
    <property type="entry name" value="IGc1"/>
    <property type="match status" value="1"/>
</dbReference>
<name>A0A6D2XP04_PONAB</name>
<evidence type="ECO:0000256" key="3">
    <source>
        <dbReference type="ARBA" id="ARBA00022692"/>
    </source>
</evidence>
<dbReference type="InterPro" id="IPR003006">
    <property type="entry name" value="Ig/MHC_CS"/>
</dbReference>
<evidence type="ECO:0000256" key="16">
    <source>
        <dbReference type="SAM" id="SignalP"/>
    </source>
</evidence>
<evidence type="ECO:0000256" key="1">
    <source>
        <dbReference type="ARBA" id="ARBA00004251"/>
    </source>
</evidence>
<accession>A0A2J8UQF2</accession>
<dbReference type="Gene3D" id="1.10.150.180">
    <property type="entry name" value="Gamma-retroviral matrix domain"/>
    <property type="match status" value="1"/>
</dbReference>
<reference evidence="18" key="2">
    <citation type="submission" date="2017-12" db="EMBL/GenBank/DDBJ databases">
        <title>High-resolution comparative analysis of great ape genomes.</title>
        <authorList>
            <person name="Pollen A."/>
            <person name="Hastie A."/>
            <person name="Hormozdiari F."/>
            <person name="Dougherty M."/>
            <person name="Liu R."/>
            <person name="Chaisson M."/>
            <person name="Hoppe E."/>
            <person name="Hill C."/>
            <person name="Pang A."/>
            <person name="Hillier L."/>
            <person name="Baker C."/>
            <person name="Armstrong J."/>
            <person name="Shendure J."/>
            <person name="Paten B."/>
            <person name="Wilson R."/>
            <person name="Chao H."/>
            <person name="Schneider V."/>
            <person name="Ventura M."/>
            <person name="Kronenberg Z."/>
            <person name="Murali S."/>
            <person name="Gordon D."/>
            <person name="Cantsilieris S."/>
            <person name="Munson K."/>
            <person name="Nelson B."/>
            <person name="Raja A."/>
            <person name="Underwood J."/>
            <person name="Diekhans M."/>
            <person name="Fiddes I."/>
            <person name="Haussler D."/>
            <person name="Eichler E."/>
        </authorList>
    </citation>
    <scope>NUCLEOTIDE SEQUENCE [LARGE SCALE GENOMIC DNA]</scope>
    <source>
        <strain evidence="18">Susie</strain>
    </source>
</reference>
<evidence type="ECO:0000256" key="12">
    <source>
        <dbReference type="ARBA" id="ARBA00071681"/>
    </source>
</evidence>
<dbReference type="CDD" id="cd00098">
    <property type="entry name" value="IgC1"/>
    <property type="match status" value="1"/>
</dbReference>
<dbReference type="PANTHER" id="PTHR33166">
    <property type="entry name" value="GAG_P30 DOMAIN-CONTAINING PROTEIN"/>
    <property type="match status" value="1"/>
</dbReference>
<dbReference type="Ensembl" id="ENSPPYT00000004117.3">
    <property type="protein sequence ID" value="ENSPPYP00000003966.2"/>
    <property type="gene ID" value="ENSPPYG00000003453.3"/>
</dbReference>
<dbReference type="InterPro" id="IPR036179">
    <property type="entry name" value="Ig-like_dom_sf"/>
</dbReference>
<feature type="chain" id="PRO_5044631074" description="Natural cytotoxicity triggering receptor 3 ligand 1" evidence="16">
    <location>
        <begin position="24"/>
        <end position="454"/>
    </location>
</feature>
<evidence type="ECO:0000256" key="14">
    <source>
        <dbReference type="SAM" id="MobiDB-lite"/>
    </source>
</evidence>
<evidence type="ECO:0000256" key="7">
    <source>
        <dbReference type="ARBA" id="ARBA00023136"/>
    </source>
</evidence>